<evidence type="ECO:0000256" key="1">
    <source>
        <dbReference type="ARBA" id="ARBA00022574"/>
    </source>
</evidence>
<proteinExistence type="inferred from homology"/>
<dbReference type="Gene3D" id="2.130.10.10">
    <property type="entry name" value="YVTN repeat-like/Quinoprotein amine dehydrogenase"/>
    <property type="match status" value="1"/>
</dbReference>
<dbReference type="InterPro" id="IPR015943">
    <property type="entry name" value="WD40/YVTN_repeat-like_dom_sf"/>
</dbReference>
<evidence type="ECO:0000256" key="3">
    <source>
        <dbReference type="ARBA" id="ARBA00025740"/>
    </source>
</evidence>
<evidence type="ECO:0000313" key="4">
    <source>
        <dbReference type="EMBL" id="QIN54595.1"/>
    </source>
</evidence>
<dbReference type="Proteomes" id="UP001224087">
    <property type="component" value="Segment"/>
</dbReference>
<reference evidence="4" key="1">
    <citation type="submission" date="2019-12" db="EMBL/GenBank/DDBJ databases">
        <title>The DNA Methylation Landscape of Giant Viruses.</title>
        <authorList>
            <person name="Jeudy S."/>
            <person name="Rigou S."/>
            <person name="Alempic J.-M."/>
            <person name="Claverie J.-M."/>
            <person name="Abergel C."/>
            <person name="Legendre M."/>
        </authorList>
    </citation>
    <scope>NUCLEOTIDE SEQUENCE</scope>
    <source>
        <strain evidence="4">P4</strain>
    </source>
</reference>
<name>A0A6G8MZ34_9VIRU</name>
<dbReference type="InterPro" id="IPR001680">
    <property type="entry name" value="WD40_rpt"/>
</dbReference>
<dbReference type="EMBL" id="MN873693">
    <property type="protein sequence ID" value="QIN54595.1"/>
    <property type="molecule type" value="Genomic_DNA"/>
</dbReference>
<dbReference type="InterPro" id="IPR048720">
    <property type="entry name" value="PROPPIN"/>
</dbReference>
<keyword evidence="5" id="KW-1185">Reference proteome</keyword>
<dbReference type="Pfam" id="PF21032">
    <property type="entry name" value="PROPPIN"/>
    <property type="match status" value="1"/>
</dbReference>
<keyword evidence="2" id="KW-0677">Repeat</keyword>
<keyword evidence="1" id="KW-0853">WD repeat</keyword>
<evidence type="ECO:0000256" key="2">
    <source>
        <dbReference type="ARBA" id="ARBA00022737"/>
    </source>
</evidence>
<dbReference type="InterPro" id="IPR036322">
    <property type="entry name" value="WD40_repeat_dom_sf"/>
</dbReference>
<organism evidence="4 5">
    <name type="scientific">Cedratvirus kamchatka</name>
    <dbReference type="NCBI Taxonomy" id="2716914"/>
    <lineage>
        <taxon>Viruses</taxon>
        <taxon>Pithoviruses</taxon>
        <taxon>Orthocedratvirinae</taxon>
        <taxon>Alphacedratvirus</taxon>
        <taxon>Alphacedratvirus rossiense</taxon>
    </lineage>
</organism>
<dbReference type="SMART" id="SM00320">
    <property type="entry name" value="WD40"/>
    <property type="match status" value="3"/>
</dbReference>
<comment type="similarity">
    <text evidence="3">Belongs to the WD repeat PROPPIN family.</text>
</comment>
<sequence>MSGTDCLAEKENVLYFNFNTDHTCFTVGTNKGFQIWNITPFKLRYAREVGGVGIVEMVERSNVLALVGDGTNPDYPKNKVRIWEDVNKKIIAELEFRSEVKLVRIHRSRIVVATYNKIYVYRFSDLSLLYSSEIQEDVLSYSDKVLAYPTLKSGHVQVRFETEVSSSEEMNLNGSAFKVHDHKIGFLCLNKEATLLASASSQGTIIKIFNTLGRNLVTKLRRGKDPAKITHMSFSPTSEWLCVCSDKGTVHIFNVSDSSKTQKSSINFIGDLSILPSSLHDYVNSEFSFVQIHSVKPDSIAAFDEQVSNQVNVLSPDGSLTSYSFDVENGGEAQKQSCYIYKHV</sequence>
<gene>
    <name evidence="4" type="primary">ck470</name>
</gene>
<accession>A0A6G8MZ34</accession>
<protein>
    <submittedName>
        <fullName evidence="4">WD40 domain-containing protein</fullName>
    </submittedName>
</protein>
<dbReference type="PANTHER" id="PTHR11227">
    <property type="entry name" value="WD-REPEAT PROTEIN INTERACTING WITH PHOSPHOINOSIDES WIPI -RELATED"/>
    <property type="match status" value="1"/>
</dbReference>
<evidence type="ECO:0000313" key="5">
    <source>
        <dbReference type="Proteomes" id="UP001224087"/>
    </source>
</evidence>
<dbReference type="SUPFAM" id="SSF50978">
    <property type="entry name" value="WD40 repeat-like"/>
    <property type="match status" value="1"/>
</dbReference>